<sequence>MQFTLAIAEDIMRRALNQPQNKAATGTPDVDQVDLWITKAVEVADAAGL</sequence>
<organism evidence="1 2">
    <name type="scientific">Rhodococcus aetherivorans</name>
    <dbReference type="NCBI Taxonomy" id="191292"/>
    <lineage>
        <taxon>Bacteria</taxon>
        <taxon>Bacillati</taxon>
        <taxon>Actinomycetota</taxon>
        <taxon>Actinomycetes</taxon>
        <taxon>Mycobacteriales</taxon>
        <taxon>Nocardiaceae</taxon>
        <taxon>Rhodococcus</taxon>
    </lineage>
</organism>
<proteinExistence type="predicted"/>
<reference evidence="1" key="1">
    <citation type="submission" date="2022-09" db="EMBL/GenBank/DDBJ databases">
        <title>The genome sequence of Rhodococcus aetherivorans N1.</title>
        <authorList>
            <person name="Jiang W."/>
        </authorList>
    </citation>
    <scope>NUCLEOTIDE SEQUENCE</scope>
    <source>
        <strain evidence="1">N1</strain>
    </source>
</reference>
<dbReference type="Proteomes" id="UP001163947">
    <property type="component" value="Chromosome"/>
</dbReference>
<protein>
    <submittedName>
        <fullName evidence="1">Uncharacterized protein</fullName>
    </submittedName>
</protein>
<dbReference type="RefSeq" id="WP_158507551.1">
    <property type="nucleotide sequence ID" value="NZ_CP011341.1"/>
</dbReference>
<name>A0AA46P9G0_9NOCA</name>
<gene>
    <name evidence="1" type="ORF">OCS65_25395</name>
</gene>
<evidence type="ECO:0000313" key="1">
    <source>
        <dbReference type="EMBL" id="UYF93730.1"/>
    </source>
</evidence>
<evidence type="ECO:0000313" key="2">
    <source>
        <dbReference type="Proteomes" id="UP001163947"/>
    </source>
</evidence>
<dbReference type="AlphaFoldDB" id="A0AA46P9G0"/>
<accession>A0AA46P9G0</accession>
<dbReference type="GeneID" id="83623825"/>
<dbReference type="EMBL" id="CP106982">
    <property type="protein sequence ID" value="UYF93730.1"/>
    <property type="molecule type" value="Genomic_DNA"/>
</dbReference>